<dbReference type="EMBL" id="CP000386">
    <property type="protein sequence ID" value="ABG04728.1"/>
    <property type="molecule type" value="Genomic_DNA"/>
</dbReference>
<sequence>MGYGEIPIPEELSGSVLRAVGLPSRYYRTLGELVEDAAALRGPRRPEDLISERPTRHEARVNGETLHTYCFLDALMLPFALRGEPVEVRSRAPEGGEVVALVTEEGVEVSPSEAVMSFGAARRSEGQTHAALCPYLNAFPSLADYERWARRTPEAVTIALPLAEAFSLGRDWAGAVEVPEGWGGCC</sequence>
<gene>
    <name evidence="1" type="ordered locus">Rxyl_1769</name>
</gene>
<dbReference type="GO" id="GO:0018836">
    <property type="term" value="F:alkylmercury lyase activity"/>
    <property type="evidence" value="ECO:0007669"/>
    <property type="project" value="InterPro"/>
</dbReference>
<evidence type="ECO:0000313" key="1">
    <source>
        <dbReference type="EMBL" id="ABG04728.1"/>
    </source>
</evidence>
<dbReference type="Gene3D" id="3.30.450.410">
    <property type="match status" value="1"/>
</dbReference>
<name>Q1AV50_RUBXD</name>
<dbReference type="InterPro" id="IPR004927">
    <property type="entry name" value="MerB"/>
</dbReference>
<dbReference type="SUPFAM" id="SSF160387">
    <property type="entry name" value="NosL/MerB-like"/>
    <property type="match status" value="1"/>
</dbReference>
<dbReference type="RefSeq" id="WP_011564745.1">
    <property type="nucleotide sequence ID" value="NC_008148.1"/>
</dbReference>
<dbReference type="Proteomes" id="UP000006637">
    <property type="component" value="Chromosome"/>
</dbReference>
<reference evidence="1 2" key="1">
    <citation type="submission" date="2006-06" db="EMBL/GenBank/DDBJ databases">
        <title>Complete sequence of Rubrobacter xylanophilus DSM 9941.</title>
        <authorList>
            <consortium name="US DOE Joint Genome Institute"/>
            <person name="Copeland A."/>
            <person name="Lucas S."/>
            <person name="Lapidus A."/>
            <person name="Barry K."/>
            <person name="Detter J.C."/>
            <person name="Glavina del Rio T."/>
            <person name="Hammon N."/>
            <person name="Israni S."/>
            <person name="Dalin E."/>
            <person name="Tice H."/>
            <person name="Pitluck S."/>
            <person name="Munk A.C."/>
            <person name="Brettin T."/>
            <person name="Bruce D."/>
            <person name="Han C."/>
            <person name="Tapia R."/>
            <person name="Gilna P."/>
            <person name="Schmutz J."/>
            <person name="Larimer F."/>
            <person name="Land M."/>
            <person name="Hauser L."/>
            <person name="Kyrpides N."/>
            <person name="Lykidis A."/>
            <person name="da Costa M.S."/>
            <person name="Rainey F.A."/>
            <person name="Empadinhas N."/>
            <person name="Jolivet E."/>
            <person name="Battista J.R."/>
            <person name="Richardson P."/>
        </authorList>
    </citation>
    <scope>NUCLEOTIDE SEQUENCE [LARGE SCALE GENOMIC DNA]</scope>
    <source>
        <strain evidence="2">DSM 9941 / NBRC 16129 / PRD-1</strain>
    </source>
</reference>
<keyword evidence="1" id="KW-0456">Lyase</keyword>
<proteinExistence type="predicted"/>
<dbReference type="STRING" id="266117.Rxyl_1769"/>
<dbReference type="Pfam" id="PF03243">
    <property type="entry name" value="MerB"/>
    <property type="match status" value="1"/>
</dbReference>
<dbReference type="KEGG" id="rxy:Rxyl_1769"/>
<organism evidence="1 2">
    <name type="scientific">Rubrobacter xylanophilus (strain DSM 9941 / JCM 11954 / NBRC 16129 / PRD-1)</name>
    <dbReference type="NCBI Taxonomy" id="266117"/>
    <lineage>
        <taxon>Bacteria</taxon>
        <taxon>Bacillati</taxon>
        <taxon>Actinomycetota</taxon>
        <taxon>Rubrobacteria</taxon>
        <taxon>Rubrobacterales</taxon>
        <taxon>Rubrobacteraceae</taxon>
        <taxon>Rubrobacter</taxon>
    </lineage>
</organism>
<accession>Q1AV50</accession>
<dbReference type="InterPro" id="IPR053717">
    <property type="entry name" value="MerB_lyase_sf"/>
</dbReference>
<dbReference type="eggNOG" id="ENOG5033HIH">
    <property type="taxonomic scope" value="Bacteria"/>
</dbReference>
<evidence type="ECO:0000313" key="2">
    <source>
        <dbReference type="Proteomes" id="UP000006637"/>
    </source>
</evidence>
<dbReference type="AlphaFoldDB" id="Q1AV50"/>
<protein>
    <submittedName>
        <fullName evidence="1">Alkylmercury lyase</fullName>
    </submittedName>
</protein>
<dbReference type="HOGENOM" id="CLU_116127_0_0_11"/>
<keyword evidence="2" id="KW-1185">Reference proteome</keyword>
<dbReference type="OrthoDB" id="7185309at2"/>